<dbReference type="SUPFAM" id="SSF140931">
    <property type="entry name" value="Fic-like"/>
    <property type="match status" value="1"/>
</dbReference>
<feature type="binding site" evidence="2">
    <location>
        <begin position="250"/>
        <end position="257"/>
    </location>
    <ligand>
        <name>ATP</name>
        <dbReference type="ChEBI" id="CHEBI:30616"/>
    </ligand>
</feature>
<dbReference type="InterPro" id="IPR040198">
    <property type="entry name" value="Fido_containing"/>
</dbReference>
<dbReference type="Proteomes" id="UP001313282">
    <property type="component" value="Unassembled WGS sequence"/>
</dbReference>
<name>A0AAN8MPF8_9PEZI</name>
<dbReference type="AlphaFoldDB" id="A0AAN8MPF8"/>
<keyword evidence="5" id="KW-1185">Reference proteome</keyword>
<dbReference type="Gene3D" id="1.10.3290.10">
    <property type="entry name" value="Fido-like domain"/>
    <property type="match status" value="1"/>
</dbReference>
<feature type="active site" evidence="1">
    <location>
        <position position="246"/>
    </location>
</feature>
<protein>
    <recommendedName>
        <fullName evidence="3">Fido domain-containing protein</fullName>
    </recommendedName>
</protein>
<dbReference type="InterPro" id="IPR003812">
    <property type="entry name" value="Fido"/>
</dbReference>
<gene>
    <name evidence="4" type="ORF">TWF718_007781</name>
</gene>
<evidence type="ECO:0000256" key="2">
    <source>
        <dbReference type="PIRSR" id="PIRSR640198-2"/>
    </source>
</evidence>
<reference evidence="4 5" key="1">
    <citation type="submission" date="2019-10" db="EMBL/GenBank/DDBJ databases">
        <authorList>
            <person name="Palmer J.M."/>
        </authorList>
    </citation>
    <scope>NUCLEOTIDE SEQUENCE [LARGE SCALE GENOMIC DNA]</scope>
    <source>
        <strain evidence="4 5">TWF718</strain>
    </source>
</reference>
<keyword evidence="2" id="KW-0547">Nucleotide-binding</keyword>
<sequence length="343" mass="38933">MSLKSTKKSIWTIFDVQSSPKETESTPHKGFARNYRIPPWCDIRPGDPWSIPESLRENARLLARLDDGKIQEAFELQFANFIYSSNMIEGAGLDQTETLEAVREVLLELKVETNNGWLEKRSTLSNDSNSRREVTQHVRAFLYLKSRISDNGNLLEADFLTCHRILTEGIPSSGGFQGYQGQYRYCEMVVGRPLILRTGEEIRCLQADEVPEKMKSWLASYNSALAGSCDPVAIASELKIKFLEIHPFLDGNGRMSRLLFNSLITNYYPHTIIAFGESGRERSKYQQSVRESIKRRAPGIFAFFALQKATRSSLQRLEDVQSDIQLPDLARIKDSLRVVAGSK</sequence>
<dbReference type="GO" id="GO:0005524">
    <property type="term" value="F:ATP binding"/>
    <property type="evidence" value="ECO:0007669"/>
    <property type="project" value="UniProtKB-KW"/>
</dbReference>
<dbReference type="PANTHER" id="PTHR13504:SF38">
    <property type="entry name" value="FIDO DOMAIN-CONTAINING PROTEIN"/>
    <property type="match status" value="1"/>
</dbReference>
<keyword evidence="2" id="KW-0067">ATP-binding</keyword>
<comment type="caution">
    <text evidence="4">The sequence shown here is derived from an EMBL/GenBank/DDBJ whole genome shotgun (WGS) entry which is preliminary data.</text>
</comment>
<evidence type="ECO:0000313" key="5">
    <source>
        <dbReference type="Proteomes" id="UP001313282"/>
    </source>
</evidence>
<dbReference type="EMBL" id="JAVHNR010000005">
    <property type="protein sequence ID" value="KAK6342381.1"/>
    <property type="molecule type" value="Genomic_DNA"/>
</dbReference>
<feature type="domain" description="Fido" evidence="3">
    <location>
        <begin position="154"/>
        <end position="307"/>
    </location>
</feature>
<dbReference type="InterPro" id="IPR036597">
    <property type="entry name" value="Fido-like_dom_sf"/>
</dbReference>
<dbReference type="PROSITE" id="PS51459">
    <property type="entry name" value="FIDO"/>
    <property type="match status" value="1"/>
</dbReference>
<dbReference type="PANTHER" id="PTHR13504">
    <property type="entry name" value="FIDO DOMAIN-CONTAINING PROTEIN DDB_G0283145"/>
    <property type="match status" value="1"/>
</dbReference>
<evidence type="ECO:0000256" key="1">
    <source>
        <dbReference type="PIRSR" id="PIRSR640198-1"/>
    </source>
</evidence>
<accession>A0AAN8MPF8</accession>
<organism evidence="4 5">
    <name type="scientific">Orbilia javanica</name>
    <dbReference type="NCBI Taxonomy" id="47235"/>
    <lineage>
        <taxon>Eukaryota</taxon>
        <taxon>Fungi</taxon>
        <taxon>Dikarya</taxon>
        <taxon>Ascomycota</taxon>
        <taxon>Pezizomycotina</taxon>
        <taxon>Orbiliomycetes</taxon>
        <taxon>Orbiliales</taxon>
        <taxon>Orbiliaceae</taxon>
        <taxon>Orbilia</taxon>
    </lineage>
</organism>
<dbReference type="Pfam" id="PF02661">
    <property type="entry name" value="Fic"/>
    <property type="match status" value="1"/>
</dbReference>
<evidence type="ECO:0000313" key="4">
    <source>
        <dbReference type="EMBL" id="KAK6342381.1"/>
    </source>
</evidence>
<evidence type="ECO:0000259" key="3">
    <source>
        <dbReference type="PROSITE" id="PS51459"/>
    </source>
</evidence>
<proteinExistence type="predicted"/>